<name>A0A7W9F2M3_9SPHN</name>
<gene>
    <name evidence="2" type="ORF">FHS99_003036</name>
</gene>
<evidence type="ECO:0000313" key="2">
    <source>
        <dbReference type="EMBL" id="MBB5730533.1"/>
    </source>
</evidence>
<evidence type="ECO:0000256" key="1">
    <source>
        <dbReference type="SAM" id="MobiDB-lite"/>
    </source>
</evidence>
<dbReference type="EMBL" id="JACIJR010000007">
    <property type="protein sequence ID" value="MBB5730533.1"/>
    <property type="molecule type" value="Genomic_DNA"/>
</dbReference>
<evidence type="ECO:0000313" key="3">
    <source>
        <dbReference type="Proteomes" id="UP000546701"/>
    </source>
</evidence>
<feature type="region of interest" description="Disordered" evidence="1">
    <location>
        <begin position="55"/>
        <end position="83"/>
    </location>
</feature>
<proteinExistence type="predicted"/>
<comment type="caution">
    <text evidence="2">The sequence shown here is derived from an EMBL/GenBank/DDBJ whole genome shotgun (WGS) entry which is preliminary data.</text>
</comment>
<dbReference type="RefSeq" id="WP_229674090.1">
    <property type="nucleotide sequence ID" value="NZ_BMJP01000005.1"/>
</dbReference>
<keyword evidence="3" id="KW-1185">Reference proteome</keyword>
<dbReference type="Proteomes" id="UP000546701">
    <property type="component" value="Unassembled WGS sequence"/>
</dbReference>
<organism evidence="2 3">
    <name type="scientific">Sphingomonas prati</name>
    <dbReference type="NCBI Taxonomy" id="1843237"/>
    <lineage>
        <taxon>Bacteria</taxon>
        <taxon>Pseudomonadati</taxon>
        <taxon>Pseudomonadota</taxon>
        <taxon>Alphaproteobacteria</taxon>
        <taxon>Sphingomonadales</taxon>
        <taxon>Sphingomonadaceae</taxon>
        <taxon>Sphingomonas</taxon>
    </lineage>
</organism>
<reference evidence="2 3" key="1">
    <citation type="submission" date="2020-08" db="EMBL/GenBank/DDBJ databases">
        <title>Genomic Encyclopedia of Type Strains, Phase IV (KMG-IV): sequencing the most valuable type-strain genomes for metagenomic binning, comparative biology and taxonomic classification.</title>
        <authorList>
            <person name="Goeker M."/>
        </authorList>
    </citation>
    <scope>NUCLEOTIDE SEQUENCE [LARGE SCALE GENOMIC DNA]</scope>
    <source>
        <strain evidence="2 3">DSM 103336</strain>
    </source>
</reference>
<accession>A0A7W9F2M3</accession>
<dbReference type="AlphaFoldDB" id="A0A7W9F2M3"/>
<feature type="compositionally biased region" description="Polar residues" evidence="1">
    <location>
        <begin position="65"/>
        <end position="83"/>
    </location>
</feature>
<sequence length="83" mass="8958">MDLRKPYDRDIHAGVEQCLPGQFGGDPRIGMVRVEPVLGGGAAATLLTDDGTLPRERLNNCRGPAQSSRRCGTTTTSQDMRTD</sequence>
<protein>
    <submittedName>
        <fullName evidence="2">Uncharacterized protein</fullName>
    </submittedName>
</protein>